<reference evidence="3" key="1">
    <citation type="journal article" date="2020" name="Stud. Mycol.">
        <title>101 Dothideomycetes genomes: A test case for predicting lifestyles and emergence of pathogens.</title>
        <authorList>
            <person name="Haridas S."/>
            <person name="Albert R."/>
            <person name="Binder M."/>
            <person name="Bloem J."/>
            <person name="LaButti K."/>
            <person name="Salamov A."/>
            <person name="Andreopoulos B."/>
            <person name="Baker S."/>
            <person name="Barry K."/>
            <person name="Bills G."/>
            <person name="Bluhm B."/>
            <person name="Cannon C."/>
            <person name="Castanera R."/>
            <person name="Culley D."/>
            <person name="Daum C."/>
            <person name="Ezra D."/>
            <person name="Gonzalez J."/>
            <person name="Henrissat B."/>
            <person name="Kuo A."/>
            <person name="Liang C."/>
            <person name="Lipzen A."/>
            <person name="Lutzoni F."/>
            <person name="Magnuson J."/>
            <person name="Mondo S."/>
            <person name="Nolan M."/>
            <person name="Ohm R."/>
            <person name="Pangilinan J."/>
            <person name="Park H.-J."/>
            <person name="Ramirez L."/>
            <person name="Alfaro M."/>
            <person name="Sun H."/>
            <person name="Tritt A."/>
            <person name="Yoshinaga Y."/>
            <person name="Zwiers L.-H."/>
            <person name="Turgeon B."/>
            <person name="Goodwin S."/>
            <person name="Spatafora J."/>
            <person name="Crous P."/>
            <person name="Grigoriev I."/>
        </authorList>
    </citation>
    <scope>NUCLEOTIDE SEQUENCE [LARGE SCALE GENOMIC DNA]</scope>
    <source>
        <strain evidence="3">CBS 304.66</strain>
    </source>
</reference>
<feature type="compositionally biased region" description="Basic and acidic residues" evidence="1">
    <location>
        <begin position="14"/>
        <end position="23"/>
    </location>
</feature>
<keyword evidence="3" id="KW-1185">Reference proteome</keyword>
<protein>
    <submittedName>
        <fullName evidence="2">Uncharacterized protein</fullName>
    </submittedName>
</protein>
<dbReference type="AlphaFoldDB" id="A0A9P4ND22"/>
<feature type="compositionally biased region" description="Polar residues" evidence="1">
    <location>
        <begin position="25"/>
        <end position="40"/>
    </location>
</feature>
<evidence type="ECO:0000313" key="3">
    <source>
        <dbReference type="Proteomes" id="UP000800093"/>
    </source>
</evidence>
<dbReference type="OrthoDB" id="2400485at2759"/>
<accession>A0A9P4ND22</accession>
<evidence type="ECO:0000256" key="1">
    <source>
        <dbReference type="SAM" id="MobiDB-lite"/>
    </source>
</evidence>
<gene>
    <name evidence="2" type="ORF">CC78DRAFT_573423</name>
</gene>
<organism evidence="2 3">
    <name type="scientific">Lojkania enalia</name>
    <dbReference type="NCBI Taxonomy" id="147567"/>
    <lineage>
        <taxon>Eukaryota</taxon>
        <taxon>Fungi</taxon>
        <taxon>Dikarya</taxon>
        <taxon>Ascomycota</taxon>
        <taxon>Pezizomycotina</taxon>
        <taxon>Dothideomycetes</taxon>
        <taxon>Pleosporomycetidae</taxon>
        <taxon>Pleosporales</taxon>
        <taxon>Pleosporales incertae sedis</taxon>
        <taxon>Lojkania</taxon>
    </lineage>
</organism>
<comment type="caution">
    <text evidence="2">The sequence shown here is derived from an EMBL/GenBank/DDBJ whole genome shotgun (WGS) entry which is preliminary data.</text>
</comment>
<proteinExistence type="predicted"/>
<dbReference type="EMBL" id="ML986578">
    <property type="protein sequence ID" value="KAF2271046.1"/>
    <property type="molecule type" value="Genomic_DNA"/>
</dbReference>
<evidence type="ECO:0000313" key="2">
    <source>
        <dbReference type="EMBL" id="KAF2271046.1"/>
    </source>
</evidence>
<feature type="region of interest" description="Disordered" evidence="1">
    <location>
        <begin position="1"/>
        <end position="56"/>
    </location>
</feature>
<sequence>MPHTSILHPVGQRIQEEHEHRPDNQALTGNLNPKRNNSTGVDHEPDPSRSVNISPEHGKLVQPVCNLYSGSPSEEDMQGNPKIFSSRTLATEVVSDTPSDIIFKLRQEYSPLGMSFSRSVNFSVSLTL</sequence>
<name>A0A9P4ND22_9PLEO</name>
<dbReference type="Proteomes" id="UP000800093">
    <property type="component" value="Unassembled WGS sequence"/>
</dbReference>